<name>A0ABY8BUP1_AFICR</name>
<protein>
    <submittedName>
        <fullName evidence="2">Phasin</fullName>
    </submittedName>
</protein>
<reference evidence="2 3" key="1">
    <citation type="submission" date="2022-11" db="EMBL/GenBank/DDBJ databases">
        <authorList>
            <person name="Siebert D."/>
            <person name="Busche T."/>
            <person name="Saydam E."/>
            <person name="Kalinowski J."/>
            <person name="Ruckert C."/>
            <person name="Blombach B."/>
        </authorList>
    </citation>
    <scope>NUCLEOTIDE SEQUENCE [LARGE SCALE GENOMIC DNA]</scope>
    <source>
        <strain evidence="2 3">DSM 1083</strain>
    </source>
</reference>
<evidence type="ECO:0000313" key="3">
    <source>
        <dbReference type="Proteomes" id="UP001213907"/>
    </source>
</evidence>
<evidence type="ECO:0000259" key="1">
    <source>
        <dbReference type="Pfam" id="PF09361"/>
    </source>
</evidence>
<dbReference type="NCBIfam" id="TIGR01985">
    <property type="entry name" value="phasin_2"/>
    <property type="match status" value="1"/>
</dbReference>
<evidence type="ECO:0000313" key="2">
    <source>
        <dbReference type="EMBL" id="WEF52380.1"/>
    </source>
</evidence>
<proteinExistence type="predicted"/>
<accession>A0ABY8BUP1</accession>
<sequence>MSTQGFFTTTPFQIPEQFRAFAENGVNQARDGYQKLKAAAESNNEALEAAYASAAKGASGFTAKLVEIAQTNVTSSFDFAHSLVGVGSLAEAAELVSSHARKQFEALTAQSKEIAELGQKVATETVEPLKASVTKAFQNVA</sequence>
<feature type="domain" description="Phasin" evidence="1">
    <location>
        <begin position="34"/>
        <end position="132"/>
    </location>
</feature>
<dbReference type="Proteomes" id="UP001213907">
    <property type="component" value="Chromosome"/>
</dbReference>
<dbReference type="InterPro" id="IPR018968">
    <property type="entry name" value="Phasin"/>
</dbReference>
<gene>
    <name evidence="2" type="ORF">AFIC_000862</name>
</gene>
<dbReference type="Pfam" id="PF09361">
    <property type="entry name" value="Phasin_2"/>
    <property type="match status" value="1"/>
</dbReference>
<organism evidence="2 3">
    <name type="scientific">Afipia carboxydohydrogena</name>
    <name type="common">Pseudomonas carboxydohydrogena</name>
    <dbReference type="NCBI Taxonomy" id="290"/>
    <lineage>
        <taxon>Bacteria</taxon>
        <taxon>Pseudomonadati</taxon>
        <taxon>Pseudomonadota</taxon>
        <taxon>Alphaproteobacteria</taxon>
        <taxon>Hyphomicrobiales</taxon>
        <taxon>Nitrobacteraceae</taxon>
        <taxon>Afipia</taxon>
    </lineage>
</organism>
<dbReference type="InterPro" id="IPR010234">
    <property type="entry name" value="Phasin_subfam-2"/>
</dbReference>
<dbReference type="RefSeq" id="WP_275247930.1">
    <property type="nucleotide sequence ID" value="NZ_BAABDX010000001.1"/>
</dbReference>
<keyword evidence="3" id="KW-1185">Reference proteome</keyword>
<dbReference type="EMBL" id="CP113162">
    <property type="protein sequence ID" value="WEF52380.1"/>
    <property type="molecule type" value="Genomic_DNA"/>
</dbReference>